<proteinExistence type="predicted"/>
<feature type="transmembrane region" description="Helical" evidence="2">
    <location>
        <begin position="100"/>
        <end position="124"/>
    </location>
</feature>
<dbReference type="AlphaFoldDB" id="A0A812SG09"/>
<organism evidence="3 4">
    <name type="scientific">Symbiodinium natans</name>
    <dbReference type="NCBI Taxonomy" id="878477"/>
    <lineage>
        <taxon>Eukaryota</taxon>
        <taxon>Sar</taxon>
        <taxon>Alveolata</taxon>
        <taxon>Dinophyceae</taxon>
        <taxon>Suessiales</taxon>
        <taxon>Symbiodiniaceae</taxon>
        <taxon>Symbiodinium</taxon>
    </lineage>
</organism>
<keyword evidence="2" id="KW-1133">Transmembrane helix</keyword>
<keyword evidence="2" id="KW-0812">Transmembrane</keyword>
<accession>A0A812SG09</accession>
<feature type="transmembrane region" description="Helical" evidence="2">
    <location>
        <begin position="136"/>
        <end position="153"/>
    </location>
</feature>
<protein>
    <submittedName>
        <fullName evidence="3">Uncharacterized protein</fullName>
    </submittedName>
</protein>
<feature type="transmembrane region" description="Helical" evidence="2">
    <location>
        <begin position="207"/>
        <end position="234"/>
    </location>
</feature>
<evidence type="ECO:0000256" key="1">
    <source>
        <dbReference type="SAM" id="MobiDB-lite"/>
    </source>
</evidence>
<keyword evidence="4" id="KW-1185">Reference proteome</keyword>
<feature type="region of interest" description="Disordered" evidence="1">
    <location>
        <begin position="357"/>
        <end position="377"/>
    </location>
</feature>
<gene>
    <name evidence="3" type="ORF">SNAT2548_LOCUS26898</name>
</gene>
<dbReference type="EMBL" id="CAJNDS010002446">
    <property type="protein sequence ID" value="CAE7478914.1"/>
    <property type="molecule type" value="Genomic_DNA"/>
</dbReference>
<evidence type="ECO:0000313" key="4">
    <source>
        <dbReference type="Proteomes" id="UP000604046"/>
    </source>
</evidence>
<keyword evidence="2" id="KW-0472">Membrane</keyword>
<dbReference type="OrthoDB" id="429290at2759"/>
<comment type="caution">
    <text evidence="3">The sequence shown here is derived from an EMBL/GenBank/DDBJ whole genome shotgun (WGS) entry which is preliminary data.</text>
</comment>
<feature type="transmembrane region" description="Helical" evidence="2">
    <location>
        <begin position="182"/>
        <end position="201"/>
    </location>
</feature>
<feature type="transmembrane region" description="Helical" evidence="2">
    <location>
        <begin position="76"/>
        <end position="94"/>
    </location>
</feature>
<reference evidence="3" key="1">
    <citation type="submission" date="2021-02" db="EMBL/GenBank/DDBJ databases">
        <authorList>
            <person name="Dougan E. K."/>
            <person name="Rhodes N."/>
            <person name="Thang M."/>
            <person name="Chan C."/>
        </authorList>
    </citation>
    <scope>NUCLEOTIDE SEQUENCE</scope>
</reference>
<name>A0A812SG09_9DINO</name>
<evidence type="ECO:0000256" key="2">
    <source>
        <dbReference type="SAM" id="Phobius"/>
    </source>
</evidence>
<dbReference type="Proteomes" id="UP000604046">
    <property type="component" value="Unassembled WGS sequence"/>
</dbReference>
<sequence length="558" mass="61421">MESIHLSVFWPVTGSLQAILLARVSYLAVTNRSHLLGLCRRLAGYHKMMFKLQPANSAEKLVADQVCQQHLQMAHLYLSLLCGLTLLALLGVQLEVLSNAVGWMSAAMVWGVVVVFAMSLLHVLRPALLTASRLEAVYLALMVLSAVALSPWFTPRDHLFRVWVCVLGLVRLPAVCMAPEPFTVALCCLGPFAVVVGRAVLEGAPLATITISISAELCGFFVTLVSAVSLQASLRHRTAESMRYQQLSREMSAASSLLGLTCDADLRLVEHSHELAALVQQSSTAHARFMDFVPLEESVRVKELLHRFDGYPPESINTQTFLTRLMDIRSNFRAEVFQVTYRKNHGRKIRHLVGLRESGQRSPGSPVASATLDSENRQSSYAMLSPGIFTPNSDLMEPPQKAEPAIEHKRLLSLQIDMQRATIQAASKPGFTGRKLMEVFSESGLEVLERAWAEARLGDKAVSFRSLELRLSASVRDWVDGILEVATTDMGEQHLEMRCLLPPMLAGSLEALPSLPSLPRSNSRSLQGLQVLPRLSEAPAQEAPSQDVDAPEFVNVNF</sequence>
<evidence type="ECO:0000313" key="3">
    <source>
        <dbReference type="EMBL" id="CAE7478914.1"/>
    </source>
</evidence>